<feature type="domain" description="ABC transmembrane type-1" evidence="8">
    <location>
        <begin position="85"/>
        <end position="292"/>
    </location>
</feature>
<name>A0ABM9BSQ1_9BACL</name>
<comment type="similarity">
    <text evidence="7">Belongs to the binding-protein-dependent transport system permease family.</text>
</comment>
<evidence type="ECO:0000256" key="1">
    <source>
        <dbReference type="ARBA" id="ARBA00004651"/>
    </source>
</evidence>
<protein>
    <submittedName>
        <fullName evidence="9">L-arabinose transport system permease protein AraQ</fullName>
    </submittedName>
</protein>
<dbReference type="PANTHER" id="PTHR43744:SF9">
    <property type="entry name" value="POLYGALACTURONAN_RHAMNOGALACTURONAN TRANSPORT SYSTEM PERMEASE PROTEIN YTCP"/>
    <property type="match status" value="1"/>
</dbReference>
<feature type="transmembrane region" description="Helical" evidence="7">
    <location>
        <begin position="89"/>
        <end position="108"/>
    </location>
</feature>
<dbReference type="Pfam" id="PF00528">
    <property type="entry name" value="BPD_transp_1"/>
    <property type="match status" value="1"/>
</dbReference>
<comment type="caution">
    <text evidence="9">The sequence shown here is derived from an EMBL/GenBank/DDBJ whole genome shotgun (WGS) entry which is preliminary data.</text>
</comment>
<evidence type="ECO:0000256" key="2">
    <source>
        <dbReference type="ARBA" id="ARBA00022448"/>
    </source>
</evidence>
<dbReference type="InterPro" id="IPR035906">
    <property type="entry name" value="MetI-like_sf"/>
</dbReference>
<dbReference type="Gene3D" id="1.10.3720.10">
    <property type="entry name" value="MetI-like"/>
    <property type="match status" value="1"/>
</dbReference>
<evidence type="ECO:0000259" key="8">
    <source>
        <dbReference type="PROSITE" id="PS50928"/>
    </source>
</evidence>
<dbReference type="EMBL" id="CAKMMG010000001">
    <property type="protein sequence ID" value="CAH1194219.1"/>
    <property type="molecule type" value="Genomic_DNA"/>
</dbReference>
<evidence type="ECO:0000313" key="10">
    <source>
        <dbReference type="Proteomes" id="UP000838324"/>
    </source>
</evidence>
<keyword evidence="4 7" id="KW-0812">Transmembrane</keyword>
<dbReference type="InterPro" id="IPR000515">
    <property type="entry name" value="MetI-like"/>
</dbReference>
<feature type="transmembrane region" description="Helical" evidence="7">
    <location>
        <begin position="152"/>
        <end position="172"/>
    </location>
</feature>
<sequence length="307" mass="34817">MNPLFKGVIPLRKKLKPGDALFQGIIYVLFGLFTLSCIYPFYYLFINTISSNDLSAAGYIKFYPREIHFDNYSKVLRISGLSHAALVSVYRTVIGTLLTVGASAFLGYLFTKKEMWGRQIWYRSVVVTMYFSAGLIPWYITMHNLHLTNNYLAYILPTIITPFNIILVKTFVEAIPPSLEESASIDGAGYLRVFWSIIVPLTTPILATITIFSAVNQWNSFIDTAFLMTDTKYFTLQFLLWRYLNESSSLAALIRNSPDMAASVQNMQTPTSVRMTVTMIVVLPILIVYPFFQRFFVKGIMIGAVKG</sequence>
<dbReference type="PROSITE" id="PS50928">
    <property type="entry name" value="ABC_TM1"/>
    <property type="match status" value="1"/>
</dbReference>
<evidence type="ECO:0000313" key="9">
    <source>
        <dbReference type="EMBL" id="CAH1194219.1"/>
    </source>
</evidence>
<keyword evidence="2 7" id="KW-0813">Transport</keyword>
<keyword evidence="6 7" id="KW-0472">Membrane</keyword>
<keyword evidence="5 7" id="KW-1133">Transmembrane helix</keyword>
<dbReference type="PANTHER" id="PTHR43744">
    <property type="entry name" value="ABC TRANSPORTER PERMEASE PROTEIN MG189-RELATED-RELATED"/>
    <property type="match status" value="1"/>
</dbReference>
<feature type="transmembrane region" description="Helical" evidence="7">
    <location>
        <begin position="273"/>
        <end position="292"/>
    </location>
</feature>
<dbReference type="CDD" id="cd06261">
    <property type="entry name" value="TM_PBP2"/>
    <property type="match status" value="1"/>
</dbReference>
<dbReference type="Proteomes" id="UP000838324">
    <property type="component" value="Unassembled WGS sequence"/>
</dbReference>
<reference evidence="9" key="1">
    <citation type="submission" date="2022-01" db="EMBL/GenBank/DDBJ databases">
        <authorList>
            <person name="Criscuolo A."/>
        </authorList>
    </citation>
    <scope>NUCLEOTIDE SEQUENCE</scope>
    <source>
        <strain evidence="9">CIP111892</strain>
    </source>
</reference>
<accession>A0ABM9BSQ1</accession>
<feature type="transmembrane region" description="Helical" evidence="7">
    <location>
        <begin position="21"/>
        <end position="45"/>
    </location>
</feature>
<evidence type="ECO:0000256" key="4">
    <source>
        <dbReference type="ARBA" id="ARBA00022692"/>
    </source>
</evidence>
<dbReference type="SUPFAM" id="SSF161098">
    <property type="entry name" value="MetI-like"/>
    <property type="match status" value="1"/>
</dbReference>
<gene>
    <name evidence="9" type="primary">araQ_5</name>
    <name evidence="9" type="ORF">PAECIP111892_01474</name>
</gene>
<proteinExistence type="inferred from homology"/>
<feature type="transmembrane region" description="Helical" evidence="7">
    <location>
        <begin position="120"/>
        <end position="140"/>
    </location>
</feature>
<comment type="subcellular location">
    <subcellularLocation>
        <location evidence="1 7">Cell membrane</location>
        <topology evidence="1 7">Multi-pass membrane protein</topology>
    </subcellularLocation>
</comment>
<evidence type="ECO:0000256" key="5">
    <source>
        <dbReference type="ARBA" id="ARBA00022989"/>
    </source>
</evidence>
<keyword evidence="3" id="KW-1003">Cell membrane</keyword>
<evidence type="ECO:0000256" key="6">
    <source>
        <dbReference type="ARBA" id="ARBA00023136"/>
    </source>
</evidence>
<keyword evidence="10" id="KW-1185">Reference proteome</keyword>
<evidence type="ECO:0000256" key="7">
    <source>
        <dbReference type="RuleBase" id="RU363032"/>
    </source>
</evidence>
<feature type="transmembrane region" description="Helical" evidence="7">
    <location>
        <begin position="193"/>
        <end position="215"/>
    </location>
</feature>
<organism evidence="9 10">
    <name type="scientific">Paenibacillus auburnensis</name>
    <dbReference type="NCBI Taxonomy" id="2905649"/>
    <lineage>
        <taxon>Bacteria</taxon>
        <taxon>Bacillati</taxon>
        <taxon>Bacillota</taxon>
        <taxon>Bacilli</taxon>
        <taxon>Bacillales</taxon>
        <taxon>Paenibacillaceae</taxon>
        <taxon>Paenibacillus</taxon>
    </lineage>
</organism>
<evidence type="ECO:0000256" key="3">
    <source>
        <dbReference type="ARBA" id="ARBA00022475"/>
    </source>
</evidence>